<gene>
    <name evidence="2" type="ORF">KSZ_71010</name>
</gene>
<comment type="caution">
    <text evidence="2">The sequence shown here is derived from an EMBL/GenBank/DDBJ whole genome shotgun (WGS) entry which is preliminary data.</text>
</comment>
<dbReference type="Pfam" id="PF06616">
    <property type="entry name" value="BsuBI_PstI_RE"/>
    <property type="match status" value="1"/>
</dbReference>
<sequence>MQQTHHTTLKMLNGTSFFFAPPGPARHNSLLVDTVELFAPRYTPNTYILHLQDPANTIDISERDQLQQFGLTNILSADLPDILLYQASKQVLFCIDIFTLHGFVSFQRKQSLEQAMITCPLRRIYISSCYDFYDYKQNVGQIAWGTYVWLAHAPEHTIFHW</sequence>
<reference evidence="2 3" key="1">
    <citation type="journal article" date="2021" name="Int. J. Syst. Evol. Microbiol.">
        <title>Reticulibacter mediterranei gen. nov., sp. nov., within the new family Reticulibacteraceae fam. nov., and Ktedonospora formicarum gen. nov., sp. nov., Ktedonobacter robiniae sp. nov., Dictyobacter formicarum sp. nov. and Dictyobacter arantiisoli sp. nov., belonging to the class Ktedonobacteria.</title>
        <authorList>
            <person name="Yabe S."/>
            <person name="Zheng Y."/>
            <person name="Wang C.M."/>
            <person name="Sakai Y."/>
            <person name="Abe K."/>
            <person name="Yokota A."/>
            <person name="Donadio S."/>
            <person name="Cavaletti L."/>
            <person name="Monciardini P."/>
        </authorList>
    </citation>
    <scope>NUCLEOTIDE SEQUENCE [LARGE SCALE GENOMIC DNA]</scope>
    <source>
        <strain evidence="2 3">SOSP1-9</strain>
    </source>
</reference>
<accession>A0ABQ3VSB8</accession>
<protein>
    <recommendedName>
        <fullName evidence="1">BsuBI/PstI restriction endonuclease domain-containing protein</fullName>
    </recommendedName>
</protein>
<name>A0ABQ3VSB8_9CHLR</name>
<dbReference type="InterPro" id="IPR009528">
    <property type="entry name" value="Restrct_endonuc_II_BsuBI_C"/>
</dbReference>
<dbReference type="RefSeq" id="WP_201366630.1">
    <property type="nucleotide sequence ID" value="NZ_BNJJ01000031.1"/>
</dbReference>
<evidence type="ECO:0000313" key="2">
    <source>
        <dbReference type="EMBL" id="GHO89095.1"/>
    </source>
</evidence>
<dbReference type="EMBL" id="BNJJ01000031">
    <property type="protein sequence ID" value="GHO89095.1"/>
    <property type="molecule type" value="Genomic_DNA"/>
</dbReference>
<dbReference type="Proteomes" id="UP000635565">
    <property type="component" value="Unassembled WGS sequence"/>
</dbReference>
<dbReference type="InterPro" id="IPR041963">
    <property type="entry name" value="BsuBI/PstI_C_sf"/>
</dbReference>
<evidence type="ECO:0000313" key="3">
    <source>
        <dbReference type="Proteomes" id="UP000635565"/>
    </source>
</evidence>
<feature type="domain" description="BsuBI/PstI restriction endonuclease" evidence="1">
    <location>
        <begin position="24"/>
        <end position="158"/>
    </location>
</feature>
<keyword evidence="3" id="KW-1185">Reference proteome</keyword>
<organism evidence="2 3">
    <name type="scientific">Dictyobacter formicarum</name>
    <dbReference type="NCBI Taxonomy" id="2778368"/>
    <lineage>
        <taxon>Bacteria</taxon>
        <taxon>Bacillati</taxon>
        <taxon>Chloroflexota</taxon>
        <taxon>Ktedonobacteria</taxon>
        <taxon>Ktedonobacterales</taxon>
        <taxon>Dictyobacteraceae</taxon>
        <taxon>Dictyobacter</taxon>
    </lineage>
</organism>
<evidence type="ECO:0000259" key="1">
    <source>
        <dbReference type="Pfam" id="PF06616"/>
    </source>
</evidence>
<dbReference type="Gene3D" id="3.40.1350.80">
    <property type="match status" value="1"/>
</dbReference>
<proteinExistence type="predicted"/>